<sequence>MNMPNIIFFIIAIVAIFIIGKIFAWPLKVLLNLIVNGIAGGILLWLINLVGGNFGLVIPINAITALIAGILGIPGVLFLIILNYLR</sequence>
<feature type="transmembrane region" description="Helical" evidence="1">
    <location>
        <begin position="6"/>
        <end position="23"/>
    </location>
</feature>
<dbReference type="STRING" id="318464.IO99_14985"/>
<evidence type="ECO:0000313" key="3">
    <source>
        <dbReference type="Proteomes" id="UP000028542"/>
    </source>
</evidence>
<reference evidence="2 3" key="1">
    <citation type="submission" date="2014-07" db="EMBL/GenBank/DDBJ databases">
        <title>Draft genome of Clostridium sulfidigenes 113A isolated from sediments associated with methane hydrate from Krishna Godavari basin.</title>
        <authorList>
            <person name="Honkalas V.S."/>
            <person name="Dabir A.P."/>
            <person name="Arora P."/>
            <person name="Dhakephalkar P.K."/>
        </authorList>
    </citation>
    <scope>NUCLEOTIDE SEQUENCE [LARGE SCALE GENOMIC DNA]</scope>
    <source>
        <strain evidence="2 3">113A</strain>
    </source>
</reference>
<dbReference type="Proteomes" id="UP000028542">
    <property type="component" value="Unassembled WGS sequence"/>
</dbReference>
<dbReference type="EMBL" id="JPMD01000037">
    <property type="protein sequence ID" value="KEZ85379.1"/>
    <property type="molecule type" value="Genomic_DNA"/>
</dbReference>
<organism evidence="2 3">
    <name type="scientific">Clostridium sulfidigenes</name>
    <dbReference type="NCBI Taxonomy" id="318464"/>
    <lineage>
        <taxon>Bacteria</taxon>
        <taxon>Bacillati</taxon>
        <taxon>Bacillota</taxon>
        <taxon>Clostridia</taxon>
        <taxon>Eubacteriales</taxon>
        <taxon>Clostridiaceae</taxon>
        <taxon>Clostridium</taxon>
    </lineage>
</organism>
<dbReference type="InterPro" id="IPR010001">
    <property type="entry name" value="BofA"/>
</dbReference>
<keyword evidence="1" id="KW-1133">Transmembrane helix</keyword>
<dbReference type="RefSeq" id="WP_198028598.1">
    <property type="nucleotide sequence ID" value="NZ_JBQHQR010000024.1"/>
</dbReference>
<dbReference type="AlphaFoldDB" id="A0A084J8U5"/>
<dbReference type="eggNOG" id="ENOG5033C8V">
    <property type="taxonomic scope" value="Bacteria"/>
</dbReference>
<keyword evidence="3" id="KW-1185">Reference proteome</keyword>
<keyword evidence="1" id="KW-0472">Membrane</keyword>
<feature type="transmembrane region" description="Helical" evidence="1">
    <location>
        <begin position="62"/>
        <end position="85"/>
    </location>
</feature>
<evidence type="ECO:0000256" key="1">
    <source>
        <dbReference type="SAM" id="Phobius"/>
    </source>
</evidence>
<gene>
    <name evidence="2" type="ORF">IO99_14985</name>
</gene>
<name>A0A084J8U5_9CLOT</name>
<feature type="transmembrane region" description="Helical" evidence="1">
    <location>
        <begin position="30"/>
        <end position="50"/>
    </location>
</feature>
<accession>A0A084J8U5</accession>
<protein>
    <submittedName>
        <fullName evidence="2">Sigma-K factor processing regulatory protein BOFA</fullName>
    </submittedName>
</protein>
<dbReference type="NCBIfam" id="TIGR02862">
    <property type="entry name" value="spore_BofA"/>
    <property type="match status" value="1"/>
</dbReference>
<dbReference type="Pfam" id="PF07441">
    <property type="entry name" value="BofA"/>
    <property type="match status" value="1"/>
</dbReference>
<comment type="caution">
    <text evidence="2">The sequence shown here is derived from an EMBL/GenBank/DDBJ whole genome shotgun (WGS) entry which is preliminary data.</text>
</comment>
<proteinExistence type="predicted"/>
<evidence type="ECO:0000313" key="2">
    <source>
        <dbReference type="EMBL" id="KEZ85379.1"/>
    </source>
</evidence>
<keyword evidence="1" id="KW-0812">Transmembrane</keyword>